<reference evidence="1" key="1">
    <citation type="submission" date="2020-05" db="EMBL/GenBank/DDBJ databases">
        <authorList>
            <person name="Chiriac C."/>
            <person name="Salcher M."/>
            <person name="Ghai R."/>
            <person name="Kavagutti S V."/>
        </authorList>
    </citation>
    <scope>NUCLEOTIDE SEQUENCE</scope>
</reference>
<evidence type="ECO:0000313" key="1">
    <source>
        <dbReference type="EMBL" id="CAB5194650.1"/>
    </source>
</evidence>
<accession>A0A6J7WG92</accession>
<organism evidence="1">
    <name type="scientific">uncultured Caudovirales phage</name>
    <dbReference type="NCBI Taxonomy" id="2100421"/>
    <lineage>
        <taxon>Viruses</taxon>
        <taxon>Duplodnaviria</taxon>
        <taxon>Heunggongvirae</taxon>
        <taxon>Uroviricota</taxon>
        <taxon>Caudoviricetes</taxon>
        <taxon>Peduoviridae</taxon>
        <taxon>Maltschvirus</taxon>
        <taxon>Maltschvirus maltsch</taxon>
    </lineage>
</organism>
<name>A0A6J7WG92_9CAUD</name>
<dbReference type="EMBL" id="LR798220">
    <property type="protein sequence ID" value="CAB5194650.1"/>
    <property type="molecule type" value="Genomic_DNA"/>
</dbReference>
<protein>
    <submittedName>
        <fullName evidence="1">Uncharacterized protein</fullName>
    </submittedName>
</protein>
<gene>
    <name evidence="1" type="ORF">UFOVP168_16</name>
</gene>
<sequence length="528" mass="55884">MPLIPLAPYKVPRKAAAARVAVSALVPAPVGGLNYRDAIVSMKPTDALVMTNIIPKQDGIELRSGWQYFSTTTNAAIKSIFAYNAGNSSNNKLFAGSSGKIYDVTSGTPSIAVASTSSTDVWSTVHFSTTAGIFLLAVSPGAGYYTYNNATGWVLRSPVGVPTNITSVAVFKNRIWFTIQDSASLWYINAVNALDGQASEFPVGASLKNGGSAIGITNWTIDGGFGIDDYMVVFGSEGDVVVYQGTDPTSAANFSIRGTWYVGPVPKYGRFYTNFGGDVMVVSTMGLIPLSQLINGSFAEGSVGPADKIQPVLSPLVQSLRLTASWECFTIPDENILVIKPPQDTTGAYQQFAMNLTTGAWCHFDSIPMTCCTLLNGKPYCGTSDGRVFKAFIGNLDGVAIAGTGGTNVEGDLQTAFSSFDSPATLKKFNLGHPIFISTQQPAVKMQMNTQFTFSGVPGSPSFSQTSGSLWSASQWSVARWSGSSGTYQAWVGLTGLGFYGSLRMKIRGVAGTTFTGCQVMMEPGGLM</sequence>
<proteinExistence type="predicted"/>